<dbReference type="SUPFAM" id="SSF54631">
    <property type="entry name" value="CBS-domain pair"/>
    <property type="match status" value="1"/>
</dbReference>
<feature type="transmembrane region" description="Helical" evidence="10">
    <location>
        <begin position="58"/>
        <end position="82"/>
    </location>
</feature>
<dbReference type="GO" id="GO:0050660">
    <property type="term" value="F:flavin adenine dinucleotide binding"/>
    <property type="evidence" value="ECO:0007669"/>
    <property type="project" value="InterPro"/>
</dbReference>
<dbReference type="RefSeq" id="WP_066919720.1">
    <property type="nucleotide sequence ID" value="NZ_CP011971.1"/>
</dbReference>
<dbReference type="PANTHER" id="PTHR43099:SF5">
    <property type="entry name" value="HLYC_CORC FAMILY TRANSPORTER"/>
    <property type="match status" value="1"/>
</dbReference>
<dbReference type="Gene3D" id="3.30.465.10">
    <property type="match status" value="1"/>
</dbReference>
<feature type="transmembrane region" description="Helical" evidence="10">
    <location>
        <begin position="144"/>
        <end position="164"/>
    </location>
</feature>
<dbReference type="SUPFAM" id="SSF56176">
    <property type="entry name" value="FAD-binding/transporter-associated domain-like"/>
    <property type="match status" value="1"/>
</dbReference>
<dbReference type="Pfam" id="PF00571">
    <property type="entry name" value="CBS"/>
    <property type="match status" value="2"/>
</dbReference>
<evidence type="ECO:0000256" key="10">
    <source>
        <dbReference type="SAM" id="Phobius"/>
    </source>
</evidence>
<dbReference type="InterPro" id="IPR005170">
    <property type="entry name" value="Transptr-assoc_dom"/>
</dbReference>
<dbReference type="GO" id="GO:0005886">
    <property type="term" value="C:plasma membrane"/>
    <property type="evidence" value="ECO:0007669"/>
    <property type="project" value="UniProtKB-SubCell"/>
</dbReference>
<dbReference type="InterPro" id="IPR016169">
    <property type="entry name" value="FAD-bd_PCMH_sub2"/>
</dbReference>
<dbReference type="SMART" id="SM01091">
    <property type="entry name" value="CorC_HlyC"/>
    <property type="match status" value="1"/>
</dbReference>
<dbReference type="PATRIC" id="fig|465721.4.peg.1391"/>
<keyword evidence="6 8" id="KW-0129">CBS domain</keyword>
<feature type="transmembrane region" description="Helical" evidence="10">
    <location>
        <begin position="6"/>
        <end position="27"/>
    </location>
</feature>
<organism evidence="13 14">
    <name type="scientific">Steroidobacter denitrificans</name>
    <dbReference type="NCBI Taxonomy" id="465721"/>
    <lineage>
        <taxon>Bacteria</taxon>
        <taxon>Pseudomonadati</taxon>
        <taxon>Pseudomonadota</taxon>
        <taxon>Gammaproteobacteria</taxon>
        <taxon>Steroidobacterales</taxon>
        <taxon>Steroidobacteraceae</taxon>
        <taxon>Steroidobacter</taxon>
    </lineage>
</organism>
<evidence type="ECO:0000256" key="9">
    <source>
        <dbReference type="PROSITE-ProRule" id="PRU01193"/>
    </source>
</evidence>
<name>A0A127FAX6_STEDE</name>
<dbReference type="Gene3D" id="3.10.580.10">
    <property type="entry name" value="CBS-domain"/>
    <property type="match status" value="1"/>
</dbReference>
<dbReference type="Pfam" id="PF03471">
    <property type="entry name" value="CorC_HlyC"/>
    <property type="match status" value="1"/>
</dbReference>
<keyword evidence="3 9" id="KW-0812">Transmembrane</keyword>
<keyword evidence="4" id="KW-0677">Repeat</keyword>
<evidence type="ECO:0000313" key="14">
    <source>
        <dbReference type="Proteomes" id="UP000070250"/>
    </source>
</evidence>
<sequence length="434" mass="47331">MPPSEVFIIALLILLNGFFALSEMALVSAKRSRVQMAADQGKAGARSALALMEDPTTFLSAIQIGITLIGILTGVYSGAALAEAFGLVLAGWGVPVAYARELAFGVVVLLVTFATLILGELVPKRVALLHADILAIRVAPIMRLFATIMAPLVWLLTISVNAVLRILPLSAAPQAAVTEDDVRALVAEGTRAGVFLASERRLLEGVLALAERKVGSIMIPRQDIIWLDIEEPLPDLWQQAKDSGHARFLVARDKLDALLGVVTLADLSEALHRGRLDPLHDLEPPLHIPDSISVLQLLDQFQKSSTHLAVVTDEYGDIDGITTPIDILKAIAGELPELGSRDRPDAVQRNDQSWIIDGHLSIEELQRRLNRRDMVGRDYHTVAGFVLARLGRIPKAGDTLTWRDLKIEIVDMDGVRIDKILLSSAAEERRPNRH</sequence>
<evidence type="ECO:0000256" key="1">
    <source>
        <dbReference type="ARBA" id="ARBA00004651"/>
    </source>
</evidence>
<feature type="transmembrane region" description="Helical" evidence="10">
    <location>
        <begin position="102"/>
        <end position="123"/>
    </location>
</feature>
<dbReference type="KEGG" id="sdf:ACG33_06535"/>
<gene>
    <name evidence="13" type="ORF">ACG33_06535</name>
</gene>
<keyword evidence="5 9" id="KW-1133">Transmembrane helix</keyword>
<keyword evidence="7 9" id="KW-0472">Membrane</keyword>
<evidence type="ECO:0000259" key="11">
    <source>
        <dbReference type="PROSITE" id="PS51371"/>
    </source>
</evidence>
<evidence type="ECO:0000259" key="12">
    <source>
        <dbReference type="PROSITE" id="PS51846"/>
    </source>
</evidence>
<dbReference type="InterPro" id="IPR002550">
    <property type="entry name" value="CNNM"/>
</dbReference>
<dbReference type="InterPro" id="IPR036318">
    <property type="entry name" value="FAD-bd_PCMH-like_sf"/>
</dbReference>
<dbReference type="InterPro" id="IPR051676">
    <property type="entry name" value="UPF0053_domain"/>
</dbReference>
<dbReference type="AlphaFoldDB" id="A0A127FAX6"/>
<evidence type="ECO:0000256" key="3">
    <source>
        <dbReference type="ARBA" id="ARBA00022692"/>
    </source>
</evidence>
<dbReference type="PROSITE" id="PS51846">
    <property type="entry name" value="CNNM"/>
    <property type="match status" value="1"/>
</dbReference>
<dbReference type="Pfam" id="PF01595">
    <property type="entry name" value="CNNM"/>
    <property type="match status" value="1"/>
</dbReference>
<dbReference type="PANTHER" id="PTHR43099">
    <property type="entry name" value="UPF0053 PROTEIN YRKA"/>
    <property type="match status" value="1"/>
</dbReference>
<evidence type="ECO:0008006" key="15">
    <source>
        <dbReference type="Google" id="ProtNLM"/>
    </source>
</evidence>
<comment type="subcellular location">
    <subcellularLocation>
        <location evidence="1">Cell membrane</location>
        <topology evidence="1">Multi-pass membrane protein</topology>
    </subcellularLocation>
</comment>
<dbReference type="InterPro" id="IPR046342">
    <property type="entry name" value="CBS_dom_sf"/>
</dbReference>
<dbReference type="EMBL" id="CP011971">
    <property type="protein sequence ID" value="AMN46758.1"/>
    <property type="molecule type" value="Genomic_DNA"/>
</dbReference>
<evidence type="ECO:0000256" key="2">
    <source>
        <dbReference type="ARBA" id="ARBA00022475"/>
    </source>
</evidence>
<evidence type="ECO:0000313" key="13">
    <source>
        <dbReference type="EMBL" id="AMN46758.1"/>
    </source>
</evidence>
<proteinExistence type="predicted"/>
<accession>A0A127FAX6</accession>
<feature type="domain" description="CNNM transmembrane" evidence="12">
    <location>
        <begin position="1"/>
        <end position="199"/>
    </location>
</feature>
<protein>
    <recommendedName>
        <fullName evidence="15">Hemolysin</fullName>
    </recommendedName>
</protein>
<dbReference type="PROSITE" id="PS51371">
    <property type="entry name" value="CBS"/>
    <property type="match status" value="1"/>
</dbReference>
<dbReference type="STRING" id="465721.ACG33_06535"/>
<evidence type="ECO:0000256" key="5">
    <source>
        <dbReference type="ARBA" id="ARBA00022989"/>
    </source>
</evidence>
<evidence type="ECO:0000256" key="7">
    <source>
        <dbReference type="ARBA" id="ARBA00023136"/>
    </source>
</evidence>
<dbReference type="CDD" id="cd04590">
    <property type="entry name" value="CBS_pair_CorC_HlyC_assoc"/>
    <property type="match status" value="1"/>
</dbReference>
<keyword evidence="14" id="KW-1185">Reference proteome</keyword>
<dbReference type="InterPro" id="IPR044751">
    <property type="entry name" value="Ion_transp-like_CBS"/>
</dbReference>
<keyword evidence="2" id="KW-1003">Cell membrane</keyword>
<feature type="domain" description="CBS" evidence="11">
    <location>
        <begin position="276"/>
        <end position="337"/>
    </location>
</feature>
<dbReference type="Proteomes" id="UP000070250">
    <property type="component" value="Chromosome"/>
</dbReference>
<dbReference type="InterPro" id="IPR000644">
    <property type="entry name" value="CBS_dom"/>
</dbReference>
<evidence type="ECO:0000256" key="8">
    <source>
        <dbReference type="PROSITE-ProRule" id="PRU00703"/>
    </source>
</evidence>
<evidence type="ECO:0000256" key="6">
    <source>
        <dbReference type="ARBA" id="ARBA00023122"/>
    </source>
</evidence>
<evidence type="ECO:0000256" key="4">
    <source>
        <dbReference type="ARBA" id="ARBA00022737"/>
    </source>
</evidence>
<reference evidence="13 14" key="1">
    <citation type="submission" date="2015-06" db="EMBL/GenBank/DDBJ databases">
        <title>A Comprehensive Approach to Explore the Metabolic and Phylogenetic Diversity of Bacterial Steroid Degradation in the Environment: Testosterone as an Example.</title>
        <authorList>
            <person name="Yang F.-C."/>
            <person name="Chen Y.-L."/>
            <person name="Yu C.-P."/>
            <person name="Tang S.-L."/>
            <person name="Wang P.-H."/>
            <person name="Ismail W."/>
            <person name="Wang C.-H."/>
            <person name="Yang C.-Y."/>
            <person name="Chiang Y.-R."/>
        </authorList>
    </citation>
    <scope>NUCLEOTIDE SEQUENCE [LARGE SCALE GENOMIC DNA]</scope>
    <source>
        <strain evidence="13 14">DSM 18526</strain>
    </source>
</reference>